<evidence type="ECO:0000313" key="3">
    <source>
        <dbReference type="Proteomes" id="UP000823399"/>
    </source>
</evidence>
<dbReference type="GeneID" id="64698416"/>
<reference evidence="2" key="1">
    <citation type="journal article" date="2020" name="New Phytol.">
        <title>Comparative genomics reveals dynamic genome evolution in host specialist ectomycorrhizal fungi.</title>
        <authorList>
            <person name="Lofgren L.A."/>
            <person name="Nguyen N.H."/>
            <person name="Vilgalys R."/>
            <person name="Ruytinx J."/>
            <person name="Liao H.L."/>
            <person name="Branco S."/>
            <person name="Kuo A."/>
            <person name="LaButti K."/>
            <person name="Lipzen A."/>
            <person name="Andreopoulos W."/>
            <person name="Pangilinan J."/>
            <person name="Riley R."/>
            <person name="Hundley H."/>
            <person name="Na H."/>
            <person name="Barry K."/>
            <person name="Grigoriev I.V."/>
            <person name="Stajich J.E."/>
            <person name="Kennedy P.G."/>
        </authorList>
    </citation>
    <scope>NUCLEOTIDE SEQUENCE</scope>
    <source>
        <strain evidence="2">FC423</strain>
    </source>
</reference>
<evidence type="ECO:0000313" key="2">
    <source>
        <dbReference type="EMBL" id="KAG2114748.1"/>
    </source>
</evidence>
<proteinExistence type="predicted"/>
<dbReference type="EMBL" id="JABBWM010000009">
    <property type="protein sequence ID" value="KAG2114748.1"/>
    <property type="molecule type" value="Genomic_DNA"/>
</dbReference>
<feature type="compositionally biased region" description="Acidic residues" evidence="1">
    <location>
        <begin position="115"/>
        <end position="140"/>
    </location>
</feature>
<keyword evidence="3" id="KW-1185">Reference proteome</keyword>
<evidence type="ECO:0000256" key="1">
    <source>
        <dbReference type="SAM" id="MobiDB-lite"/>
    </source>
</evidence>
<name>A0A9P7JXT0_9AGAM</name>
<protein>
    <submittedName>
        <fullName evidence="2">Uncharacterized protein</fullName>
    </submittedName>
</protein>
<dbReference type="Proteomes" id="UP000823399">
    <property type="component" value="Unassembled WGS sequence"/>
</dbReference>
<dbReference type="OrthoDB" id="2666094at2759"/>
<organism evidence="2 3">
    <name type="scientific">Suillus discolor</name>
    <dbReference type="NCBI Taxonomy" id="1912936"/>
    <lineage>
        <taxon>Eukaryota</taxon>
        <taxon>Fungi</taxon>
        <taxon>Dikarya</taxon>
        <taxon>Basidiomycota</taxon>
        <taxon>Agaricomycotina</taxon>
        <taxon>Agaricomycetes</taxon>
        <taxon>Agaricomycetidae</taxon>
        <taxon>Boletales</taxon>
        <taxon>Suillineae</taxon>
        <taxon>Suillaceae</taxon>
        <taxon>Suillus</taxon>
    </lineage>
</organism>
<dbReference type="RefSeq" id="XP_041296696.1">
    <property type="nucleotide sequence ID" value="XM_041436157.1"/>
</dbReference>
<sequence length="467" mass="53096">MMLLLSELTLYYFDVFHSFDRRSESFISSERTRVGKWAKSVAAKSQLKPSVPPSACSDLEWVDNDINDDAPEDLDFNDNLTKRHSAKGVVHILEAINDAPRGKKRTLSTVSVEEPGPEEQCEMQEDPEADEDAEYQDAEGDVPMTDEGGDVEVRETTTSRLTTSMSVSVVETDNRNKFIKTETGRAPRNSQWCLKFIPTIMYWVGNSRFPWIISDDTLSNILYDINYSVYKQPGDFEVDGCNGAFNVVYQRISEWRGNFGSTAITILMAFFASTDEYETQEARKAYSEYQLEDFRFVYEDPDSEDSPGAFLSEFILRIFATHLDAIHGRQTVDSLDFGLPTYQTALALTTAAAERAFILARDDLIVEDNSEHGKHRLALTLNQATNKMSNTGTAFSAGNWETDTLAYMERIEELPFDRVKEIVERSQLYMKCSRHKDQDEDTIPDDESQVPVNPRSRIHICIFFSLS</sequence>
<feature type="region of interest" description="Disordered" evidence="1">
    <location>
        <begin position="104"/>
        <end position="160"/>
    </location>
</feature>
<dbReference type="AlphaFoldDB" id="A0A9P7JXT0"/>
<comment type="caution">
    <text evidence="2">The sequence shown here is derived from an EMBL/GenBank/DDBJ whole genome shotgun (WGS) entry which is preliminary data.</text>
</comment>
<gene>
    <name evidence="2" type="ORF">F5147DRAFT_677789</name>
</gene>
<accession>A0A9P7JXT0</accession>